<organism evidence="7 8">
    <name type="scientific">Cyanidium caldarium</name>
    <name type="common">Red alga</name>
    <dbReference type="NCBI Taxonomy" id="2771"/>
    <lineage>
        <taxon>Eukaryota</taxon>
        <taxon>Rhodophyta</taxon>
        <taxon>Bangiophyceae</taxon>
        <taxon>Cyanidiales</taxon>
        <taxon>Cyanidiaceae</taxon>
        <taxon>Cyanidium</taxon>
    </lineage>
</organism>
<dbReference type="EMBL" id="JANCYW010000011">
    <property type="protein sequence ID" value="KAK4537180.1"/>
    <property type="molecule type" value="Genomic_DNA"/>
</dbReference>
<keyword evidence="3 5" id="KW-1133">Transmembrane helix</keyword>
<evidence type="ECO:0000256" key="5">
    <source>
        <dbReference type="SAM" id="Phobius"/>
    </source>
</evidence>
<feature type="transmembrane region" description="Helical" evidence="5">
    <location>
        <begin position="203"/>
        <end position="225"/>
    </location>
</feature>
<dbReference type="GO" id="GO:0016491">
    <property type="term" value="F:oxidoreductase activity"/>
    <property type="evidence" value="ECO:0007669"/>
    <property type="project" value="InterPro"/>
</dbReference>
<dbReference type="PANTHER" id="PTHR11863">
    <property type="entry name" value="STEROL DESATURASE"/>
    <property type="match status" value="1"/>
</dbReference>
<feature type="transmembrane region" description="Helical" evidence="5">
    <location>
        <begin position="55"/>
        <end position="80"/>
    </location>
</feature>
<dbReference type="AlphaFoldDB" id="A0AAV9IYL2"/>
<dbReference type="InterPro" id="IPR050307">
    <property type="entry name" value="Sterol_Desaturase_Related"/>
</dbReference>
<reference evidence="7 8" key="1">
    <citation type="submission" date="2022-07" db="EMBL/GenBank/DDBJ databases">
        <title>Genome-wide signatures of adaptation to extreme environments.</title>
        <authorList>
            <person name="Cho C.H."/>
            <person name="Yoon H.S."/>
        </authorList>
    </citation>
    <scope>NUCLEOTIDE SEQUENCE [LARGE SCALE GENOMIC DNA]</scope>
    <source>
        <strain evidence="7 8">DBV 063 E5</strain>
    </source>
</reference>
<evidence type="ECO:0000256" key="3">
    <source>
        <dbReference type="ARBA" id="ARBA00022989"/>
    </source>
</evidence>
<dbReference type="Proteomes" id="UP001301350">
    <property type="component" value="Unassembled WGS sequence"/>
</dbReference>
<dbReference type="GO" id="GO:0005506">
    <property type="term" value="F:iron ion binding"/>
    <property type="evidence" value="ECO:0007669"/>
    <property type="project" value="InterPro"/>
</dbReference>
<feature type="transmembrane region" description="Helical" evidence="5">
    <location>
        <begin position="137"/>
        <end position="158"/>
    </location>
</feature>
<dbReference type="InterPro" id="IPR006694">
    <property type="entry name" value="Fatty_acid_hydroxylase"/>
</dbReference>
<protein>
    <recommendedName>
        <fullName evidence="6">Fatty acid hydroxylase domain-containing protein</fullName>
    </recommendedName>
</protein>
<gene>
    <name evidence="7" type="ORF">CDCA_CDCA11G3205</name>
</gene>
<dbReference type="Pfam" id="PF04116">
    <property type="entry name" value="FA_hydroxylase"/>
    <property type="match status" value="1"/>
</dbReference>
<name>A0AAV9IYL2_CYACA</name>
<accession>A0AAV9IYL2</accession>
<dbReference type="GO" id="GO:0016020">
    <property type="term" value="C:membrane"/>
    <property type="evidence" value="ECO:0007669"/>
    <property type="project" value="UniProtKB-SubCell"/>
</dbReference>
<keyword evidence="8" id="KW-1185">Reference proteome</keyword>
<dbReference type="GO" id="GO:0008610">
    <property type="term" value="P:lipid biosynthetic process"/>
    <property type="evidence" value="ECO:0007669"/>
    <property type="project" value="InterPro"/>
</dbReference>
<keyword evidence="2 5" id="KW-0812">Transmembrane</keyword>
<evidence type="ECO:0000256" key="1">
    <source>
        <dbReference type="ARBA" id="ARBA00004370"/>
    </source>
</evidence>
<sequence>MDVIGAVGRVNTLSENVLVDWVDGAVLAPWLGALTRSTASASWAGLVRRFAATWVFLYVGSLLLYYFFAGADYLLVFVWFRDRLVGKQYRPCWRELRREIGMSTWSLAVMSLLSTPIELLVQMGYTRVYDDARQYGWVYLALSPVLFVVFSDTMIYFIHRGLHHRWVYKHLHKPHHSFIETTPFSAFAFHPVDGFSQGLPYQLFVFVFPFHNLLHLITLGVVGLWTINIHDRVTVGIPGVNGAAHHTIHHATFRSNYGQYFTFWDRMFGTHKDPRTWRSVKLNEDEVYGKDAGVGYLQRHPEVASVKAE</sequence>
<comment type="caution">
    <text evidence="7">The sequence shown here is derived from an EMBL/GenBank/DDBJ whole genome shotgun (WGS) entry which is preliminary data.</text>
</comment>
<proteinExistence type="predicted"/>
<keyword evidence="4 5" id="KW-0472">Membrane</keyword>
<evidence type="ECO:0000256" key="2">
    <source>
        <dbReference type="ARBA" id="ARBA00022692"/>
    </source>
</evidence>
<feature type="domain" description="Fatty acid hydroxylase" evidence="6">
    <location>
        <begin position="145"/>
        <end position="270"/>
    </location>
</feature>
<evidence type="ECO:0000256" key="4">
    <source>
        <dbReference type="ARBA" id="ARBA00023136"/>
    </source>
</evidence>
<evidence type="ECO:0000313" key="8">
    <source>
        <dbReference type="Proteomes" id="UP001301350"/>
    </source>
</evidence>
<evidence type="ECO:0000313" key="7">
    <source>
        <dbReference type="EMBL" id="KAK4537180.1"/>
    </source>
</evidence>
<evidence type="ECO:0000259" key="6">
    <source>
        <dbReference type="Pfam" id="PF04116"/>
    </source>
</evidence>
<comment type="subcellular location">
    <subcellularLocation>
        <location evidence="1">Membrane</location>
    </subcellularLocation>
</comment>